<dbReference type="Gene3D" id="1.20.1070.10">
    <property type="entry name" value="Rhodopsin 7-helix transmembrane proteins"/>
    <property type="match status" value="1"/>
</dbReference>
<accession>A0AAN5HXE5</accession>
<protein>
    <recommendedName>
        <fullName evidence="6">G-protein coupled receptors family 1 profile domain-containing protein</fullName>
    </recommendedName>
</protein>
<reference evidence="8" key="1">
    <citation type="submission" date="2022-10" db="EMBL/GenBank/DDBJ databases">
        <title>Genome assembly of Pristionchus species.</title>
        <authorList>
            <person name="Yoshida K."/>
            <person name="Sommer R.J."/>
        </authorList>
    </citation>
    <scope>NUCLEOTIDE SEQUENCE [LARGE SCALE GENOMIC DNA]</scope>
    <source>
        <strain evidence="8">RS5460</strain>
    </source>
</reference>
<keyword evidence="8" id="KW-1185">Reference proteome</keyword>
<evidence type="ECO:0000256" key="4">
    <source>
        <dbReference type="ARBA" id="ARBA00023136"/>
    </source>
</evidence>
<proteinExistence type="predicted"/>
<evidence type="ECO:0000256" key="2">
    <source>
        <dbReference type="ARBA" id="ARBA00022692"/>
    </source>
</evidence>
<dbReference type="SUPFAM" id="SSF81321">
    <property type="entry name" value="Family A G protein-coupled receptor-like"/>
    <property type="match status" value="1"/>
</dbReference>
<name>A0AAN5HXE5_9BILA</name>
<comment type="subcellular location">
    <subcellularLocation>
        <location evidence="1">Membrane</location>
    </subcellularLocation>
</comment>
<feature type="transmembrane region" description="Helical" evidence="5">
    <location>
        <begin position="6"/>
        <end position="27"/>
    </location>
</feature>
<feature type="transmembrane region" description="Helical" evidence="5">
    <location>
        <begin position="128"/>
        <end position="146"/>
    </location>
</feature>
<dbReference type="PANTHER" id="PTHR22943:SF248">
    <property type="entry name" value="SEVEN TM RECEPTOR"/>
    <property type="match status" value="1"/>
</dbReference>
<keyword evidence="2 5" id="KW-0812">Transmembrane</keyword>
<feature type="non-terminal residue" evidence="7">
    <location>
        <position position="231"/>
    </location>
</feature>
<evidence type="ECO:0000313" key="8">
    <source>
        <dbReference type="Proteomes" id="UP001328107"/>
    </source>
</evidence>
<organism evidence="7 8">
    <name type="scientific">Pristionchus mayeri</name>
    <dbReference type="NCBI Taxonomy" id="1317129"/>
    <lineage>
        <taxon>Eukaryota</taxon>
        <taxon>Metazoa</taxon>
        <taxon>Ecdysozoa</taxon>
        <taxon>Nematoda</taxon>
        <taxon>Chromadorea</taxon>
        <taxon>Rhabditida</taxon>
        <taxon>Rhabditina</taxon>
        <taxon>Diplogasteromorpha</taxon>
        <taxon>Diplogasteroidea</taxon>
        <taxon>Neodiplogasteridae</taxon>
        <taxon>Pristionchus</taxon>
    </lineage>
</organism>
<evidence type="ECO:0000256" key="5">
    <source>
        <dbReference type="SAM" id="Phobius"/>
    </source>
</evidence>
<feature type="transmembrane region" description="Helical" evidence="5">
    <location>
        <begin position="82"/>
        <end position="107"/>
    </location>
</feature>
<comment type="caution">
    <text evidence="7">The sequence shown here is derived from an EMBL/GenBank/DDBJ whole genome shotgun (WGS) entry which is preliminary data.</text>
</comment>
<feature type="non-terminal residue" evidence="7">
    <location>
        <position position="1"/>
    </location>
</feature>
<feature type="transmembrane region" description="Helical" evidence="5">
    <location>
        <begin position="202"/>
        <end position="228"/>
    </location>
</feature>
<gene>
    <name evidence="7" type="ORF">PMAYCL1PPCAC_14820</name>
</gene>
<dbReference type="PROSITE" id="PS50262">
    <property type="entry name" value="G_PROTEIN_RECEP_F1_2"/>
    <property type="match status" value="1"/>
</dbReference>
<sequence length="231" mass="26426">LLIMQTFTYSAFVLSLINNSLFIWTSATTKSMPIGRYRYLMTGFAVMDILVATTHLVLMPGIQLTSAGYIFFGYHLVEQPAVVGTWAVTLFVIFLYQTFIILALHYVYRYAVVCEPRWRKIFAHHTTFWWSCISTCVLIMYTYGYLEAVQIGLLPSQYKREFFHDALLNYSGVDNAKRDFGYFACIFRVISAFDSVIWQNDAIAAILIAISLFGFTAIVIATCSILIIRKL</sequence>
<feature type="domain" description="G-protein coupled receptors family 1 profile" evidence="6">
    <location>
        <begin position="18"/>
        <end position="231"/>
    </location>
</feature>
<feature type="transmembrane region" description="Helical" evidence="5">
    <location>
        <begin position="39"/>
        <end position="62"/>
    </location>
</feature>
<evidence type="ECO:0000256" key="1">
    <source>
        <dbReference type="ARBA" id="ARBA00004370"/>
    </source>
</evidence>
<keyword evidence="3 5" id="KW-1133">Transmembrane helix</keyword>
<evidence type="ECO:0000259" key="6">
    <source>
        <dbReference type="PROSITE" id="PS50262"/>
    </source>
</evidence>
<dbReference type="AlphaFoldDB" id="A0AAN5HXE5"/>
<dbReference type="InterPro" id="IPR019428">
    <property type="entry name" value="7TM_GPCR_serpentine_rcpt_Str"/>
</dbReference>
<dbReference type="PANTHER" id="PTHR22943">
    <property type="entry name" value="7-TRANSMEMBRANE DOMAIN RECEPTOR C.ELEGANS"/>
    <property type="match status" value="1"/>
</dbReference>
<evidence type="ECO:0000313" key="7">
    <source>
        <dbReference type="EMBL" id="GMR44625.1"/>
    </source>
</evidence>
<dbReference type="Proteomes" id="UP001328107">
    <property type="component" value="Unassembled WGS sequence"/>
</dbReference>
<keyword evidence="4 5" id="KW-0472">Membrane</keyword>
<dbReference type="Pfam" id="PF10326">
    <property type="entry name" value="7TM_GPCR_Str"/>
    <property type="match status" value="1"/>
</dbReference>
<evidence type="ECO:0000256" key="3">
    <source>
        <dbReference type="ARBA" id="ARBA00022989"/>
    </source>
</evidence>
<dbReference type="InterPro" id="IPR017452">
    <property type="entry name" value="GPCR_Rhodpsn_7TM"/>
</dbReference>
<dbReference type="EMBL" id="BTRK01000004">
    <property type="protein sequence ID" value="GMR44625.1"/>
    <property type="molecule type" value="Genomic_DNA"/>
</dbReference>
<dbReference type="GO" id="GO:0016020">
    <property type="term" value="C:membrane"/>
    <property type="evidence" value="ECO:0007669"/>
    <property type="project" value="UniProtKB-SubCell"/>
</dbReference>